<dbReference type="InterPro" id="IPR027417">
    <property type="entry name" value="P-loop_NTPase"/>
</dbReference>
<dbReference type="Gene3D" id="3.30.420.280">
    <property type="match status" value="1"/>
</dbReference>
<dbReference type="Gene3D" id="3.40.50.300">
    <property type="entry name" value="P-loop containing nucleotide triphosphate hydrolases"/>
    <property type="match status" value="1"/>
</dbReference>
<evidence type="ECO:0000313" key="1">
    <source>
        <dbReference type="EMBL" id="DAF90487.1"/>
    </source>
</evidence>
<reference evidence="1" key="1">
    <citation type="journal article" date="2021" name="Proc. Natl. Acad. Sci. U.S.A.">
        <title>A Catalog of Tens of Thousands of Viruses from Human Metagenomes Reveals Hidden Associations with Chronic Diseases.</title>
        <authorList>
            <person name="Tisza M.J."/>
            <person name="Buck C.B."/>
        </authorList>
    </citation>
    <scope>NUCLEOTIDE SEQUENCE</scope>
    <source>
        <strain evidence="1">CtLKT1</strain>
    </source>
</reference>
<protein>
    <submittedName>
        <fullName evidence="1">Large terminase</fullName>
    </submittedName>
</protein>
<proteinExistence type="predicted"/>
<accession>A0A8S5U7N4</accession>
<sequence>MRMVSASRKKLHVIAAKTTGKAEETIIQQDNGILDLHRNARYYGNGDKDYKLPHIKFEGKIIYVLGYDNKDKWEMVLGAQFGCVYIDEINTADIEFVREMSTRNDYLIATLNPDDPNLPVYKEFINRSRPYQKYAKDVPPEIMAELIEEPVPNWRYWFFSFRDNLSLTDEDIQRKILAAPKGTKLYKNKILGLRGRATGLVFSNFDRQRHIKSKEWAKQQTFTQYSAGLDTAYSQKSPDTIAMSFIGVTKNGVCVLLDERVYNNAELQTPIAPSDTVRNFIDFLDRNSKEWGLARNAFIDNADQATITELNKYKRSHGCIYTFTNAWKKTTIIDRINLQLGWFAENCFFVLEHCKNYINELEIYSWQEDKDNTPEDKNDHMINSVQYAWLPYKKKIGSEINGAD</sequence>
<organism evidence="1">
    <name type="scientific">Siphoviridae sp. ctLKT1</name>
    <dbReference type="NCBI Taxonomy" id="2825451"/>
    <lineage>
        <taxon>Viruses</taxon>
        <taxon>Duplodnaviria</taxon>
        <taxon>Heunggongvirae</taxon>
        <taxon>Uroviricota</taxon>
        <taxon>Caudoviricetes</taxon>
    </lineage>
</organism>
<name>A0A8S5U7N4_9CAUD</name>
<dbReference type="EMBL" id="BK016030">
    <property type="protein sequence ID" value="DAF90487.1"/>
    <property type="molecule type" value="Genomic_DNA"/>
</dbReference>